<dbReference type="Proteomes" id="UP001148662">
    <property type="component" value="Unassembled WGS sequence"/>
</dbReference>
<comment type="caution">
    <text evidence="1">The sequence shown here is derived from an EMBL/GenBank/DDBJ whole genome shotgun (WGS) entry which is preliminary data.</text>
</comment>
<protein>
    <submittedName>
        <fullName evidence="1">Uncharacterized protein</fullName>
    </submittedName>
</protein>
<reference evidence="1" key="1">
    <citation type="submission" date="2022-07" db="EMBL/GenBank/DDBJ databases">
        <title>Genome Sequence of Phlebia brevispora.</title>
        <authorList>
            <person name="Buettner E."/>
        </authorList>
    </citation>
    <scope>NUCLEOTIDE SEQUENCE</scope>
    <source>
        <strain evidence="1">MPL23</strain>
    </source>
</reference>
<keyword evidence="2" id="KW-1185">Reference proteome</keyword>
<accession>A0ACC1RP80</accession>
<gene>
    <name evidence="1" type="ORF">NM688_g8836</name>
</gene>
<dbReference type="EMBL" id="JANHOG010002508">
    <property type="protein sequence ID" value="KAJ3522720.1"/>
    <property type="molecule type" value="Genomic_DNA"/>
</dbReference>
<evidence type="ECO:0000313" key="2">
    <source>
        <dbReference type="Proteomes" id="UP001148662"/>
    </source>
</evidence>
<name>A0ACC1RP80_9APHY</name>
<proteinExistence type="predicted"/>
<organism evidence="1 2">
    <name type="scientific">Phlebia brevispora</name>
    <dbReference type="NCBI Taxonomy" id="194682"/>
    <lineage>
        <taxon>Eukaryota</taxon>
        <taxon>Fungi</taxon>
        <taxon>Dikarya</taxon>
        <taxon>Basidiomycota</taxon>
        <taxon>Agaricomycotina</taxon>
        <taxon>Agaricomycetes</taxon>
        <taxon>Polyporales</taxon>
        <taxon>Meruliaceae</taxon>
        <taxon>Phlebia</taxon>
    </lineage>
</organism>
<sequence>MSYTDDDIPFRKTPFVDPPGVKRNVHRLLRRGRAPFTKDRLYLVTSLRRTRAGPSGSPPVFYYGWELNKAKILQYAKENGLECKARLTGYKCAMNLEDLNSPDVTPHPEDPDLVYITKFDRFDTICAVFYAFMDRLGLDKMGVSYPIRVVLSPNVSTRIFAFFSNYNIHEGISDKDVDVMSWVMDGGGMGGEPKWWLCATDCDRRDSDEDDIPFPLRVEREVSSLVQKRRVPYTSVERPQLSRSACGSSSTLCTCISVLPFGPAARCALSSFGERMRTRRDVQACDVHHSPSPRNDPSCLHLSTSTVLERHTYMLR</sequence>
<evidence type="ECO:0000313" key="1">
    <source>
        <dbReference type="EMBL" id="KAJ3522720.1"/>
    </source>
</evidence>